<dbReference type="PANTHER" id="PTHR31649">
    <property type="entry name" value="AGAP009604-PA"/>
    <property type="match status" value="1"/>
</dbReference>
<gene>
    <name evidence="2" type="ORF">EOD42_09980</name>
</gene>
<accession>A0A437MGJ4</accession>
<comment type="caution">
    <text evidence="2">The sequence shown here is derived from an EMBL/GenBank/DDBJ whole genome shotgun (WGS) entry which is preliminary data.</text>
</comment>
<keyword evidence="3" id="KW-1185">Reference proteome</keyword>
<reference evidence="2 3" key="1">
    <citation type="submission" date="2019-01" db="EMBL/GenBank/DDBJ databases">
        <authorList>
            <person name="Chen W.-M."/>
        </authorList>
    </citation>
    <scope>NUCLEOTIDE SEQUENCE [LARGE SCALE GENOMIC DNA]</scope>
    <source>
        <strain evidence="2 3">CCP-6</strain>
    </source>
</reference>
<name>A0A437MGJ4_9PROT</name>
<dbReference type="SMART" id="SM00696">
    <property type="entry name" value="DM9"/>
    <property type="match status" value="2"/>
</dbReference>
<dbReference type="InterPro" id="IPR006616">
    <property type="entry name" value="DM9_repeat"/>
</dbReference>
<dbReference type="Proteomes" id="UP000282957">
    <property type="component" value="Unassembled WGS sequence"/>
</dbReference>
<proteinExistence type="predicted"/>
<sequence>MALMLRVLLAALLAQAAVRAEAQVRAPHGGIGWVEQRGGQMPSGAQPMGRDTNGQSLYVCSGFHRGGQHPGKLREGFMGCVIGFGGREFTTERYMTMTGSGRWTPAQGGQVPARALQAGNEADQRPLFVCRGEFRGSIQLGKIRPGFEGCNISYGSAEYTLNRYEVLEG</sequence>
<dbReference type="AlphaFoldDB" id="A0A437MGJ4"/>
<organism evidence="2 3">
    <name type="scientific">Rhodovarius crocodyli</name>
    <dbReference type="NCBI Taxonomy" id="1979269"/>
    <lineage>
        <taxon>Bacteria</taxon>
        <taxon>Pseudomonadati</taxon>
        <taxon>Pseudomonadota</taxon>
        <taxon>Alphaproteobacteria</taxon>
        <taxon>Acetobacterales</taxon>
        <taxon>Roseomonadaceae</taxon>
        <taxon>Rhodovarius</taxon>
    </lineage>
</organism>
<dbReference type="Pfam" id="PF11901">
    <property type="entry name" value="DM9"/>
    <property type="match status" value="2"/>
</dbReference>
<dbReference type="RefSeq" id="WP_127787383.1">
    <property type="nucleotide sequence ID" value="NZ_SACL01000003.1"/>
</dbReference>
<evidence type="ECO:0000256" key="1">
    <source>
        <dbReference type="SAM" id="SignalP"/>
    </source>
</evidence>
<evidence type="ECO:0000313" key="3">
    <source>
        <dbReference type="Proteomes" id="UP000282957"/>
    </source>
</evidence>
<dbReference type="OrthoDB" id="7876204at2"/>
<dbReference type="EMBL" id="SACL01000003">
    <property type="protein sequence ID" value="RVT96732.1"/>
    <property type="molecule type" value="Genomic_DNA"/>
</dbReference>
<dbReference type="PANTHER" id="PTHR31649:SF1">
    <property type="entry name" value="FARNESOIC ACID O-METHYL TRANSFERASE DOMAIN-CONTAINING PROTEIN"/>
    <property type="match status" value="1"/>
</dbReference>
<protein>
    <submittedName>
        <fullName evidence="2">DUF3421 domain-containing protein</fullName>
    </submittedName>
</protein>
<evidence type="ECO:0000313" key="2">
    <source>
        <dbReference type="EMBL" id="RVT96732.1"/>
    </source>
</evidence>
<keyword evidence="1" id="KW-0732">Signal</keyword>
<feature type="chain" id="PRO_5019499333" evidence="1">
    <location>
        <begin position="17"/>
        <end position="169"/>
    </location>
</feature>
<feature type="signal peptide" evidence="1">
    <location>
        <begin position="1"/>
        <end position="16"/>
    </location>
</feature>